<dbReference type="AlphaFoldDB" id="A0A5R8WLR9"/>
<evidence type="ECO:0000313" key="2">
    <source>
        <dbReference type="EMBL" id="TLM90115.1"/>
    </source>
</evidence>
<proteinExistence type="predicted"/>
<evidence type="ECO:0000313" key="3">
    <source>
        <dbReference type="Proteomes" id="UP000305517"/>
    </source>
</evidence>
<protein>
    <recommendedName>
        <fullName evidence="4">DUF4397 domain-containing protein</fullName>
    </recommendedName>
</protein>
<dbReference type="Proteomes" id="UP000305517">
    <property type="component" value="Unassembled WGS sequence"/>
</dbReference>
<keyword evidence="1" id="KW-0732">Signal</keyword>
<evidence type="ECO:0008006" key="4">
    <source>
        <dbReference type="Google" id="ProtNLM"/>
    </source>
</evidence>
<feature type="signal peptide" evidence="1">
    <location>
        <begin position="1"/>
        <end position="24"/>
    </location>
</feature>
<dbReference type="EMBL" id="VAJM01000010">
    <property type="protein sequence ID" value="TLM90115.1"/>
    <property type="molecule type" value="Genomic_DNA"/>
</dbReference>
<comment type="caution">
    <text evidence="2">The sequence shown here is derived from an EMBL/GenBank/DDBJ whole genome shotgun (WGS) entry which is preliminary data.</text>
</comment>
<dbReference type="PROSITE" id="PS51257">
    <property type="entry name" value="PROKAR_LIPOPROTEIN"/>
    <property type="match status" value="1"/>
</dbReference>
<reference evidence="2 3" key="1">
    <citation type="submission" date="2019-05" db="EMBL/GenBank/DDBJ databases">
        <title>Hymenobacter edaphi sp. nov., isolated from abandoned arsenic-contaminated farmland soil.</title>
        <authorList>
            <person name="Nie L."/>
        </authorList>
    </citation>
    <scope>NUCLEOTIDE SEQUENCE [LARGE SCALE GENOMIC DNA]</scope>
    <source>
        <strain evidence="2 3">1-3-3-8</strain>
    </source>
</reference>
<evidence type="ECO:0000256" key="1">
    <source>
        <dbReference type="SAM" id="SignalP"/>
    </source>
</evidence>
<keyword evidence="3" id="KW-1185">Reference proteome</keyword>
<gene>
    <name evidence="2" type="ORF">FDY95_19055</name>
</gene>
<accession>A0A5R8WLR9</accession>
<dbReference type="RefSeq" id="WP_138080114.1">
    <property type="nucleotide sequence ID" value="NZ_VAJM01000010.1"/>
</dbReference>
<sequence length="419" mass="44527">MNKNSMLRLLLPGLGALALLTACEKEDDTTPQAAVDNNGLAFITNTIPVVAKYASGEVVNLEVSTSSPEQVDNIQLYQVNARLDSGVVATIAPSFTYNETTRAQSQVVTYTVPTGLPNQRAMRLDVIVNFKDGNRRVRRVSYNVANAPAIKFSATPATYRNGLDATRQAPGDIITYSLILNENGINVIPAAGSSAPLFKTLDSLAYFVKVGNGPETRIGSVRLSTGAAATRTVDVTVPNTATPGQQVAFRFVSYAIQQTASVTGTVTVVAPSVFSQTRTNRSISAGLGANTDSLAFNLRTGLNETAAAAAANKDLYLSFSGTSVTLNAGNGTANTTRIFRLPAAENSVQFYNTATVNAVARRYYQAGTTSQVTSISDVAVNDVFLIRVRGAEFMLLRVTGVRPGTNGAISRLKFEYKLL</sequence>
<dbReference type="OrthoDB" id="865827at2"/>
<organism evidence="2 3">
    <name type="scientific">Hymenobacter jeollabukensis</name>
    <dbReference type="NCBI Taxonomy" id="2025313"/>
    <lineage>
        <taxon>Bacteria</taxon>
        <taxon>Pseudomonadati</taxon>
        <taxon>Bacteroidota</taxon>
        <taxon>Cytophagia</taxon>
        <taxon>Cytophagales</taxon>
        <taxon>Hymenobacteraceae</taxon>
        <taxon>Hymenobacter</taxon>
    </lineage>
</organism>
<feature type="chain" id="PRO_5024430454" description="DUF4397 domain-containing protein" evidence="1">
    <location>
        <begin position="25"/>
        <end position="419"/>
    </location>
</feature>
<name>A0A5R8WLR9_9BACT</name>